<feature type="transmembrane region" description="Helical" evidence="1">
    <location>
        <begin position="48"/>
        <end position="68"/>
    </location>
</feature>
<reference evidence="2 3" key="1">
    <citation type="submission" date="2013-02" db="EMBL/GenBank/DDBJ databases">
        <title>The Genome Sequence of Acinetobacter sp. NIPH 2168.</title>
        <authorList>
            <consortium name="The Broad Institute Genome Sequencing Platform"/>
            <consortium name="The Broad Institute Genome Sequencing Center for Infectious Disease"/>
            <person name="Cerqueira G."/>
            <person name="Feldgarden M."/>
            <person name="Courvalin P."/>
            <person name="Perichon B."/>
            <person name="Grillot-Courvalin C."/>
            <person name="Clermont D."/>
            <person name="Rocha E."/>
            <person name="Yoon E.-J."/>
            <person name="Nemec A."/>
            <person name="Walker B."/>
            <person name="Young S.K."/>
            <person name="Zeng Q."/>
            <person name="Gargeya S."/>
            <person name="Fitzgerald M."/>
            <person name="Haas B."/>
            <person name="Abouelleil A."/>
            <person name="Alvarado L."/>
            <person name="Arachchi H.M."/>
            <person name="Berlin A.M."/>
            <person name="Chapman S.B."/>
            <person name="Dewar J."/>
            <person name="Goldberg J."/>
            <person name="Griggs A."/>
            <person name="Gujja S."/>
            <person name="Hansen M."/>
            <person name="Howarth C."/>
            <person name="Imamovic A."/>
            <person name="Larimer J."/>
            <person name="McCowan C."/>
            <person name="Murphy C."/>
            <person name="Neiman D."/>
            <person name="Pearson M."/>
            <person name="Priest M."/>
            <person name="Roberts A."/>
            <person name="Saif S."/>
            <person name="Shea T."/>
            <person name="Sisk P."/>
            <person name="Sykes S."/>
            <person name="Wortman J."/>
            <person name="Nusbaum C."/>
            <person name="Birren B."/>
        </authorList>
    </citation>
    <scope>NUCLEOTIDE SEQUENCE [LARGE SCALE GENOMIC DNA]</scope>
    <source>
        <strain evidence="2 3">NIPH 2168</strain>
    </source>
</reference>
<comment type="caution">
    <text evidence="2">The sequence shown here is derived from an EMBL/GenBank/DDBJ whole genome shotgun (WGS) entry which is preliminary data.</text>
</comment>
<evidence type="ECO:0000313" key="3">
    <source>
        <dbReference type="Proteomes" id="UP000013173"/>
    </source>
</evidence>
<dbReference type="Proteomes" id="UP000013173">
    <property type="component" value="Unassembled WGS sequence"/>
</dbReference>
<dbReference type="RefSeq" id="WP_005258464.1">
    <property type="nucleotide sequence ID" value="NZ_BMDR01000004.1"/>
</dbReference>
<dbReference type="EMBL" id="APRW01000009">
    <property type="protein sequence ID" value="ENX23118.1"/>
    <property type="molecule type" value="Genomic_DNA"/>
</dbReference>
<keyword evidence="3" id="KW-1185">Reference proteome</keyword>
<keyword evidence="1" id="KW-0472">Membrane</keyword>
<dbReference type="AlphaFoldDB" id="N9NQ20"/>
<dbReference type="OrthoDB" id="6700827at2"/>
<evidence type="ECO:0000256" key="1">
    <source>
        <dbReference type="SAM" id="Phobius"/>
    </source>
</evidence>
<protein>
    <submittedName>
        <fullName evidence="2">Uncharacterized protein</fullName>
    </submittedName>
</protein>
<keyword evidence="1" id="KW-0812">Transmembrane</keyword>
<keyword evidence="1" id="KW-1133">Transmembrane helix</keyword>
<accession>N9NQ20</accession>
<dbReference type="HOGENOM" id="CLU_168742_0_0_6"/>
<dbReference type="PATRIC" id="fig|1217706.3.peg.2299"/>
<organism evidence="2 3">
    <name type="scientific">Acinetobacter vivianii</name>
    <dbReference type="NCBI Taxonomy" id="1776742"/>
    <lineage>
        <taxon>Bacteria</taxon>
        <taxon>Pseudomonadati</taxon>
        <taxon>Pseudomonadota</taxon>
        <taxon>Gammaproteobacteria</taxon>
        <taxon>Moraxellales</taxon>
        <taxon>Moraxellaceae</taxon>
        <taxon>Acinetobacter</taxon>
    </lineage>
</organism>
<proteinExistence type="predicted"/>
<dbReference type="GeneID" id="303683876"/>
<sequence length="90" mass="9300">MQINCPYCHSEHMIRVMQNGSSQAGNQSLASSALFATMGAALSKTLPVSLLIGGMAGVVVGGLLGSVFGSASTQTVQSCFQCQHCGHSFY</sequence>
<name>N9NQ20_9GAMM</name>
<gene>
    <name evidence="2" type="ORF">F892_02361</name>
</gene>
<evidence type="ECO:0000313" key="2">
    <source>
        <dbReference type="EMBL" id="ENX23118.1"/>
    </source>
</evidence>